<dbReference type="GO" id="GO:0000380">
    <property type="term" value="P:alternative mRNA splicing, via spliceosome"/>
    <property type="evidence" value="ECO:0007669"/>
    <property type="project" value="TreeGrafter"/>
</dbReference>
<accession>A0A3M7RSZ5</accession>
<dbReference type="STRING" id="10195.A0A3M7RSZ5"/>
<evidence type="ECO:0000313" key="2">
    <source>
        <dbReference type="EMBL" id="RNA26622.1"/>
    </source>
</evidence>
<reference evidence="2 3" key="1">
    <citation type="journal article" date="2018" name="Sci. Rep.">
        <title>Genomic signatures of local adaptation to the degree of environmental predictability in rotifers.</title>
        <authorList>
            <person name="Franch-Gras L."/>
            <person name="Hahn C."/>
            <person name="Garcia-Roger E.M."/>
            <person name="Carmona M.J."/>
            <person name="Serra M."/>
            <person name="Gomez A."/>
        </authorList>
    </citation>
    <scope>NUCLEOTIDE SEQUENCE [LARGE SCALE GENOMIC DNA]</scope>
    <source>
        <strain evidence="2">HYR1</strain>
    </source>
</reference>
<dbReference type="GO" id="GO:0005634">
    <property type="term" value="C:nucleus"/>
    <property type="evidence" value="ECO:0007669"/>
    <property type="project" value="TreeGrafter"/>
</dbReference>
<proteinExistence type="predicted"/>
<dbReference type="OrthoDB" id="445357at2759"/>
<gene>
    <name evidence="2" type="ORF">BpHYR1_022248</name>
</gene>
<dbReference type="Proteomes" id="UP000276133">
    <property type="component" value="Unassembled WGS sequence"/>
</dbReference>
<sequence>MFQEYTTKAVCIIPTDEVYNERLDLCQKEDGKPISINLINDMKIGFSLPKASDFDSIEYVESSEQESFNLIEHYNSQAQTDRLNLLLESRAKKNEEKRKSLAINPTLLMRPVYRPNYAFATGISSLSSQLYGGNRFSRSLPPRRPMTASYPAYTRPGVAYPPQAMVYGSGYAMMQQNVAAQQWNPALPYQGAQPYLVMPGQYTAAWPPQYQTGQNQWDPVVSTNLSQSLSSSSTVPNNFPPNNQN</sequence>
<evidence type="ECO:0000313" key="3">
    <source>
        <dbReference type="Proteomes" id="UP000276133"/>
    </source>
</evidence>
<dbReference type="PANTHER" id="PTHR12381:SF56">
    <property type="entry name" value="B30.2_SPRY DOMAIN-CONTAINING PROTEIN-RELATED"/>
    <property type="match status" value="1"/>
</dbReference>
<organism evidence="2 3">
    <name type="scientific">Brachionus plicatilis</name>
    <name type="common">Marine rotifer</name>
    <name type="synonym">Brachionus muelleri</name>
    <dbReference type="NCBI Taxonomy" id="10195"/>
    <lineage>
        <taxon>Eukaryota</taxon>
        <taxon>Metazoa</taxon>
        <taxon>Spiralia</taxon>
        <taxon>Gnathifera</taxon>
        <taxon>Rotifera</taxon>
        <taxon>Eurotatoria</taxon>
        <taxon>Monogononta</taxon>
        <taxon>Pseudotrocha</taxon>
        <taxon>Ploima</taxon>
        <taxon>Brachionidae</taxon>
        <taxon>Brachionus</taxon>
    </lineage>
</organism>
<name>A0A3M7RSZ5_BRAPC</name>
<dbReference type="PANTHER" id="PTHR12381">
    <property type="entry name" value="HETEROGENEOUS NUCLEAR RIBONUCLEOPROTEIN U FAMILY MEMBER"/>
    <property type="match status" value="1"/>
</dbReference>
<feature type="region of interest" description="Disordered" evidence="1">
    <location>
        <begin position="224"/>
        <end position="245"/>
    </location>
</feature>
<dbReference type="GO" id="GO:0003723">
    <property type="term" value="F:RNA binding"/>
    <property type="evidence" value="ECO:0007669"/>
    <property type="project" value="TreeGrafter"/>
</dbReference>
<keyword evidence="3" id="KW-1185">Reference proteome</keyword>
<dbReference type="AlphaFoldDB" id="A0A3M7RSZ5"/>
<feature type="compositionally biased region" description="Low complexity" evidence="1">
    <location>
        <begin position="224"/>
        <end position="237"/>
    </location>
</feature>
<protein>
    <submittedName>
        <fullName evidence="2">Heterogeneous nuclear ribonucleo U 1</fullName>
    </submittedName>
</protein>
<dbReference type="EMBL" id="REGN01002702">
    <property type="protein sequence ID" value="RNA26622.1"/>
    <property type="molecule type" value="Genomic_DNA"/>
</dbReference>
<evidence type="ECO:0000256" key="1">
    <source>
        <dbReference type="SAM" id="MobiDB-lite"/>
    </source>
</evidence>
<comment type="caution">
    <text evidence="2">The sequence shown here is derived from an EMBL/GenBank/DDBJ whole genome shotgun (WGS) entry which is preliminary data.</text>
</comment>